<dbReference type="InterPro" id="IPR023753">
    <property type="entry name" value="FAD/NAD-binding_dom"/>
</dbReference>
<gene>
    <name evidence="2" type="ORF">KP77_11390</name>
</gene>
<feature type="domain" description="FAD/NAD(P)-binding" evidence="1">
    <location>
        <begin position="39"/>
        <end position="143"/>
    </location>
</feature>
<accession>A0A0C2VRS8</accession>
<proteinExistence type="predicted"/>
<evidence type="ECO:0000313" key="3">
    <source>
        <dbReference type="Proteomes" id="UP000031950"/>
    </source>
</evidence>
<name>A0A0C2VRS8_9BACL</name>
<dbReference type="Gene3D" id="3.50.50.60">
    <property type="entry name" value="FAD/NAD(P)-binding domain"/>
    <property type="match status" value="2"/>
</dbReference>
<dbReference type="EMBL" id="JXRQ01000015">
    <property type="protein sequence ID" value="KIL51627.1"/>
    <property type="molecule type" value="Genomic_DNA"/>
</dbReference>
<dbReference type="STRING" id="135826.KP77_11390"/>
<evidence type="ECO:0000259" key="1">
    <source>
        <dbReference type="Pfam" id="PF07992"/>
    </source>
</evidence>
<dbReference type="Proteomes" id="UP000031950">
    <property type="component" value="Unassembled WGS sequence"/>
</dbReference>
<dbReference type="AlphaFoldDB" id="A0A0C2VRS8"/>
<dbReference type="SUPFAM" id="SSF51905">
    <property type="entry name" value="FAD/NAD(P)-binding domain"/>
    <property type="match status" value="1"/>
</dbReference>
<dbReference type="Pfam" id="PF07992">
    <property type="entry name" value="Pyr_redox_2"/>
    <property type="match status" value="1"/>
</dbReference>
<dbReference type="PATRIC" id="fig|135826.4.peg.1134"/>
<protein>
    <submittedName>
        <fullName evidence="2">FAD-dependent pyridine nucleotide-disulfide oxidoreductase</fullName>
    </submittedName>
</protein>
<comment type="caution">
    <text evidence="2">The sequence shown here is derived from an EMBL/GenBank/DDBJ whole genome shotgun (WGS) entry which is preliminary data.</text>
</comment>
<organism evidence="2 3">
    <name type="scientific">Jeotgalibacillus alimentarius</name>
    <dbReference type="NCBI Taxonomy" id="135826"/>
    <lineage>
        <taxon>Bacteria</taxon>
        <taxon>Bacillati</taxon>
        <taxon>Bacillota</taxon>
        <taxon>Bacilli</taxon>
        <taxon>Bacillales</taxon>
        <taxon>Caryophanaceae</taxon>
        <taxon>Jeotgalibacillus</taxon>
    </lineage>
</organism>
<dbReference type="GO" id="GO:0016491">
    <property type="term" value="F:oxidoreductase activity"/>
    <property type="evidence" value="ECO:0007669"/>
    <property type="project" value="InterPro"/>
</dbReference>
<keyword evidence="3" id="KW-1185">Reference proteome</keyword>
<sequence>MRDLPLAVIAEDQKAVHMAKLVSNWTDDLIVFTNGHQVISAEEKGFLNSAGITVNEKKIVSLTGKGGQLGKIQLEDQTEVLRDGGFIASEWIQAATFESDLGYHLNEQGGIETDSMQRTKTPGVFACGDTRIAGASQLIMAASEGSMAAIAVNAELLEEKFNGMQT</sequence>
<evidence type="ECO:0000313" key="2">
    <source>
        <dbReference type="EMBL" id="KIL51627.1"/>
    </source>
</evidence>
<reference evidence="2 3" key="1">
    <citation type="submission" date="2015-01" db="EMBL/GenBank/DDBJ databases">
        <title>Genome sequence of Jeotgalibacillus alimentarius.</title>
        <authorList>
            <person name="Goh K.M."/>
            <person name="Chan K.-G."/>
            <person name="Yaakop A.S."/>
            <person name="Ee R."/>
            <person name="Gan H.M."/>
            <person name="Chan C.S."/>
        </authorList>
    </citation>
    <scope>NUCLEOTIDE SEQUENCE [LARGE SCALE GENOMIC DNA]</scope>
    <source>
        <strain evidence="2 3">YKJ-13</strain>
    </source>
</reference>
<dbReference type="InterPro" id="IPR036188">
    <property type="entry name" value="FAD/NAD-bd_sf"/>
</dbReference>